<dbReference type="InterPro" id="IPR006751">
    <property type="entry name" value="TAFII55_prot_cons_reg"/>
</dbReference>
<dbReference type="PANTHER" id="PTHR12228">
    <property type="entry name" value="TRANSCRIPTION INITIATION FACTOR TFIID 55 KD SUBUNIT-RELATED"/>
    <property type="match status" value="1"/>
</dbReference>
<dbReference type="EMBL" id="JAULSW010000001">
    <property type="protein sequence ID" value="KAK3394372.1"/>
    <property type="molecule type" value="Genomic_DNA"/>
</dbReference>
<evidence type="ECO:0000256" key="6">
    <source>
        <dbReference type="SAM" id="Coils"/>
    </source>
</evidence>
<dbReference type="SMART" id="SM01370">
    <property type="entry name" value="TAFII55_N"/>
    <property type="match status" value="1"/>
</dbReference>
<dbReference type="GO" id="GO:0016251">
    <property type="term" value="F:RNA polymerase II general transcription initiation factor activity"/>
    <property type="evidence" value="ECO:0007669"/>
    <property type="project" value="TreeGrafter"/>
</dbReference>
<dbReference type="CDD" id="cd08047">
    <property type="entry name" value="TAF7"/>
    <property type="match status" value="1"/>
</dbReference>
<keyword evidence="6" id="KW-0175">Coiled coil</keyword>
<reference evidence="9" key="2">
    <citation type="submission" date="2023-06" db="EMBL/GenBank/DDBJ databases">
        <authorList>
            <consortium name="Lawrence Berkeley National Laboratory"/>
            <person name="Haridas S."/>
            <person name="Hensen N."/>
            <person name="Bonometti L."/>
            <person name="Westerberg I."/>
            <person name="Brannstrom I.O."/>
            <person name="Guillou S."/>
            <person name="Cros-Aarteil S."/>
            <person name="Calhoun S."/>
            <person name="Kuo A."/>
            <person name="Mondo S."/>
            <person name="Pangilinan J."/>
            <person name="Riley R."/>
            <person name="LaButti K."/>
            <person name="Andreopoulos B."/>
            <person name="Lipzen A."/>
            <person name="Chen C."/>
            <person name="Yanf M."/>
            <person name="Daum C."/>
            <person name="Ng V."/>
            <person name="Clum A."/>
            <person name="Steindorff A."/>
            <person name="Ohm R."/>
            <person name="Martin F."/>
            <person name="Silar P."/>
            <person name="Natvig D."/>
            <person name="Lalanne C."/>
            <person name="Gautier V."/>
            <person name="Ament-velasquez S.L."/>
            <person name="Kruys A."/>
            <person name="Hutchinson M.I."/>
            <person name="Powell A.J."/>
            <person name="Barry K."/>
            <person name="Miller A.N."/>
            <person name="Grigoriev I.V."/>
            <person name="Debuchy R."/>
            <person name="Gladieux P."/>
            <person name="Thoren M.H."/>
            <person name="Johannesson H."/>
        </authorList>
    </citation>
    <scope>NUCLEOTIDE SEQUENCE</scope>
    <source>
        <strain evidence="9">CBS 232.78</strain>
    </source>
</reference>
<reference evidence="9" key="1">
    <citation type="journal article" date="2023" name="Mol. Phylogenet. Evol.">
        <title>Genome-scale phylogeny and comparative genomics of the fungal order Sordariales.</title>
        <authorList>
            <person name="Hensen N."/>
            <person name="Bonometti L."/>
            <person name="Westerberg I."/>
            <person name="Brannstrom I.O."/>
            <person name="Guillou S."/>
            <person name="Cros-Aarteil S."/>
            <person name="Calhoun S."/>
            <person name="Haridas S."/>
            <person name="Kuo A."/>
            <person name="Mondo S."/>
            <person name="Pangilinan J."/>
            <person name="Riley R."/>
            <person name="LaButti K."/>
            <person name="Andreopoulos B."/>
            <person name="Lipzen A."/>
            <person name="Chen C."/>
            <person name="Yan M."/>
            <person name="Daum C."/>
            <person name="Ng V."/>
            <person name="Clum A."/>
            <person name="Steindorff A."/>
            <person name="Ohm R.A."/>
            <person name="Martin F."/>
            <person name="Silar P."/>
            <person name="Natvig D.O."/>
            <person name="Lalanne C."/>
            <person name="Gautier V."/>
            <person name="Ament-Velasquez S.L."/>
            <person name="Kruys A."/>
            <person name="Hutchinson M.I."/>
            <person name="Powell A.J."/>
            <person name="Barry K."/>
            <person name="Miller A.N."/>
            <person name="Grigoriev I.V."/>
            <person name="Debuchy R."/>
            <person name="Gladieux P."/>
            <person name="Hiltunen Thoren M."/>
            <person name="Johannesson H."/>
        </authorList>
    </citation>
    <scope>NUCLEOTIDE SEQUENCE</scope>
    <source>
        <strain evidence="9">CBS 232.78</strain>
    </source>
</reference>
<keyword evidence="3" id="KW-0805">Transcription regulation</keyword>
<feature type="compositionally biased region" description="Polar residues" evidence="7">
    <location>
        <begin position="551"/>
        <end position="561"/>
    </location>
</feature>
<comment type="subcellular location">
    <subcellularLocation>
        <location evidence="1">Nucleus</location>
    </subcellularLocation>
</comment>
<evidence type="ECO:0000313" key="10">
    <source>
        <dbReference type="Proteomes" id="UP001285441"/>
    </source>
</evidence>
<name>A0AAE0U861_9PEZI</name>
<dbReference type="Pfam" id="PF04658">
    <property type="entry name" value="TAFII55_N"/>
    <property type="match status" value="1"/>
</dbReference>
<evidence type="ECO:0000256" key="3">
    <source>
        <dbReference type="ARBA" id="ARBA00023015"/>
    </source>
</evidence>
<accession>A0AAE0U861</accession>
<keyword evidence="5" id="KW-0539">Nucleus</keyword>
<feature type="region of interest" description="Disordered" evidence="7">
    <location>
        <begin position="551"/>
        <end position="602"/>
    </location>
</feature>
<evidence type="ECO:0000256" key="5">
    <source>
        <dbReference type="ARBA" id="ARBA00023242"/>
    </source>
</evidence>
<keyword evidence="10" id="KW-1185">Reference proteome</keyword>
<evidence type="ECO:0000259" key="8">
    <source>
        <dbReference type="SMART" id="SM01370"/>
    </source>
</evidence>
<feature type="compositionally biased region" description="Low complexity" evidence="7">
    <location>
        <begin position="89"/>
        <end position="102"/>
    </location>
</feature>
<evidence type="ECO:0000313" key="9">
    <source>
        <dbReference type="EMBL" id="KAK3394372.1"/>
    </source>
</evidence>
<sequence length="661" mass="72007">MVGLTYIWPAPSKSSRTAWSQVNPRIRAANRAAECAGATYRALRTSLIFPPIIYFVSYSNRMEQKPPPPPPKRLTLKLSSQNKAGGGTPSATSSPSFSYPSAASPPPLTPGGGQHKIKINLSKRSQPPTPAEKPATPSIIGRSSAAQNMSSASTPEPTPEKIAYDYGSDDGRTGIPKITKTKPPNQLLKQAGRKRTKDESDADEEPRIPIPSANARKPLPSSGLSARTPLPSAGSQEPALKRTKITLKGVGGSSERVAPRGNKTLVKVKRSGAIPQRTLGEGYDSEASDREPDPVDERQFILRLMPGDDCDALRKAINERRVGIHKSAGGFDMQMKFLEESGRRMLVTIQGQPYAAILLDLPTITETMKTWDKKNMVKSADVCQMALVFAKVSSEEEARTVPLPKAVEHGHRWPHGITPPMHDARNRRFRKRLSKLQIQNKEAEVERLMAADEKAKSSRYEYLVEDSKMNGDGFAEGDEDEGADADGDGEADDYFGDAGVEEEYDENLYDEEALEAAFFQTDTDPLETPVEQPKDLATPAVEGVDAITPITANTGTPAAQTEESGAEADGANEEESEEDEEDEGDDGEMDDDDDDDDDRHDNVAGIRAQITDLRKRLAGFQSQLAGAVGKIMRNRLEANIKNIRSEITLKLSAIGETEDED</sequence>
<dbReference type="Proteomes" id="UP001285441">
    <property type="component" value="Unassembled WGS sequence"/>
</dbReference>
<dbReference type="InterPro" id="IPR037817">
    <property type="entry name" value="TAF7"/>
</dbReference>
<dbReference type="GO" id="GO:0051123">
    <property type="term" value="P:RNA polymerase II preinitiation complex assembly"/>
    <property type="evidence" value="ECO:0007669"/>
    <property type="project" value="TreeGrafter"/>
</dbReference>
<keyword evidence="4" id="KW-0804">Transcription</keyword>
<feature type="domain" description="TAFII55 protein conserved region" evidence="8">
    <location>
        <begin position="296"/>
        <end position="457"/>
    </location>
</feature>
<comment type="similarity">
    <text evidence="2">Belongs to the TAF7 family.</text>
</comment>
<organism evidence="9 10">
    <name type="scientific">Podospora didyma</name>
    <dbReference type="NCBI Taxonomy" id="330526"/>
    <lineage>
        <taxon>Eukaryota</taxon>
        <taxon>Fungi</taxon>
        <taxon>Dikarya</taxon>
        <taxon>Ascomycota</taxon>
        <taxon>Pezizomycotina</taxon>
        <taxon>Sordariomycetes</taxon>
        <taxon>Sordariomycetidae</taxon>
        <taxon>Sordariales</taxon>
        <taxon>Podosporaceae</taxon>
        <taxon>Podospora</taxon>
    </lineage>
</organism>
<feature type="compositionally biased region" description="Acidic residues" evidence="7">
    <location>
        <begin position="475"/>
        <end position="495"/>
    </location>
</feature>
<dbReference type="GO" id="GO:0005669">
    <property type="term" value="C:transcription factor TFIID complex"/>
    <property type="evidence" value="ECO:0007669"/>
    <property type="project" value="InterPro"/>
</dbReference>
<evidence type="ECO:0000256" key="2">
    <source>
        <dbReference type="ARBA" id="ARBA00009368"/>
    </source>
</evidence>
<proteinExistence type="inferred from homology"/>
<feature type="compositionally biased region" description="Acidic residues" evidence="7">
    <location>
        <begin position="564"/>
        <end position="598"/>
    </location>
</feature>
<evidence type="ECO:0000256" key="7">
    <source>
        <dbReference type="SAM" id="MobiDB-lite"/>
    </source>
</evidence>
<evidence type="ECO:0000256" key="1">
    <source>
        <dbReference type="ARBA" id="ARBA00004123"/>
    </source>
</evidence>
<gene>
    <name evidence="9" type="ORF">B0H63DRAFT_460749</name>
</gene>
<feature type="coiled-coil region" evidence="6">
    <location>
        <begin position="426"/>
        <end position="458"/>
    </location>
</feature>
<feature type="region of interest" description="Disordered" evidence="7">
    <location>
        <begin position="62"/>
        <end position="294"/>
    </location>
</feature>
<feature type="region of interest" description="Disordered" evidence="7">
    <location>
        <begin position="470"/>
        <end position="495"/>
    </location>
</feature>
<dbReference type="AlphaFoldDB" id="A0AAE0U861"/>
<evidence type="ECO:0000256" key="4">
    <source>
        <dbReference type="ARBA" id="ARBA00023163"/>
    </source>
</evidence>
<feature type="compositionally biased region" description="Polar residues" evidence="7">
    <location>
        <begin position="144"/>
        <end position="155"/>
    </location>
</feature>
<comment type="caution">
    <text evidence="9">The sequence shown here is derived from an EMBL/GenBank/DDBJ whole genome shotgun (WGS) entry which is preliminary data.</text>
</comment>
<dbReference type="PANTHER" id="PTHR12228:SF0">
    <property type="entry name" value="TATA-BOX BINDING PROTEIN ASSOCIATED FACTOR 7"/>
    <property type="match status" value="1"/>
</dbReference>
<protein>
    <submittedName>
        <fullName evidence="9">TAFII55 protein conserved region-domain-containing protein</fullName>
    </submittedName>
</protein>